<protein>
    <submittedName>
        <fullName evidence="1">Uncharacterized protein</fullName>
    </submittedName>
</protein>
<dbReference type="Proteomes" id="UP001062846">
    <property type="component" value="Chromosome 10"/>
</dbReference>
<sequence>MGRIRRDFCAVYRKLVRASTPTIAILPTQNSIFVFYLFPFSFQLTPDSLLAFLYSSNILIIFTNERETQTQENQILRLVLCRPPLRSKSTSVRPLPSSKPSSNSPRAATSPSSSNPPSTRPSPSPHPLHPRLTLDLWKTVCVGICSDHDFSDPNFAVGAISISKDQPLLIWWDILFVRDLHRRWSESFVAKRKNERENEGVVGRREEE</sequence>
<gene>
    <name evidence="1" type="ORF">RHMOL_Rhmol10G0254500</name>
</gene>
<evidence type="ECO:0000313" key="2">
    <source>
        <dbReference type="Proteomes" id="UP001062846"/>
    </source>
</evidence>
<organism evidence="1 2">
    <name type="scientific">Rhododendron molle</name>
    <name type="common">Chinese azalea</name>
    <name type="synonym">Azalea mollis</name>
    <dbReference type="NCBI Taxonomy" id="49168"/>
    <lineage>
        <taxon>Eukaryota</taxon>
        <taxon>Viridiplantae</taxon>
        <taxon>Streptophyta</taxon>
        <taxon>Embryophyta</taxon>
        <taxon>Tracheophyta</taxon>
        <taxon>Spermatophyta</taxon>
        <taxon>Magnoliopsida</taxon>
        <taxon>eudicotyledons</taxon>
        <taxon>Gunneridae</taxon>
        <taxon>Pentapetalae</taxon>
        <taxon>asterids</taxon>
        <taxon>Ericales</taxon>
        <taxon>Ericaceae</taxon>
        <taxon>Ericoideae</taxon>
        <taxon>Rhodoreae</taxon>
        <taxon>Rhododendron</taxon>
    </lineage>
</organism>
<accession>A0ACC0M7L7</accession>
<comment type="caution">
    <text evidence="1">The sequence shown here is derived from an EMBL/GenBank/DDBJ whole genome shotgun (WGS) entry which is preliminary data.</text>
</comment>
<proteinExistence type="predicted"/>
<evidence type="ECO:0000313" key="1">
    <source>
        <dbReference type="EMBL" id="KAI8536408.1"/>
    </source>
</evidence>
<name>A0ACC0M7L7_RHOML</name>
<keyword evidence="2" id="KW-1185">Reference proteome</keyword>
<reference evidence="1" key="1">
    <citation type="submission" date="2022-02" db="EMBL/GenBank/DDBJ databases">
        <title>Plant Genome Project.</title>
        <authorList>
            <person name="Zhang R.-G."/>
        </authorList>
    </citation>
    <scope>NUCLEOTIDE SEQUENCE</scope>
    <source>
        <strain evidence="1">AT1</strain>
    </source>
</reference>
<dbReference type="EMBL" id="CM046397">
    <property type="protein sequence ID" value="KAI8536408.1"/>
    <property type="molecule type" value="Genomic_DNA"/>
</dbReference>